<dbReference type="EMBL" id="NIZW01000006">
    <property type="protein sequence ID" value="PHQ35807.1"/>
    <property type="molecule type" value="Genomic_DNA"/>
</dbReference>
<sequence length="76" mass="9004">MAKKYPTPEPNPQMVRMGFVHENVVCDSFGYSWSTWEREFRTKFPGRITPTGRWFHEDQVVEWFKSTAKTSSEVTE</sequence>
<proteinExistence type="predicted"/>
<gene>
    <name evidence="1" type="ORF">CEE69_09465</name>
</gene>
<reference evidence="1 2" key="1">
    <citation type="submission" date="2017-06" db="EMBL/GenBank/DDBJ databases">
        <title>Description of Rhodopirellula bahusiensis sp. nov.</title>
        <authorList>
            <person name="Kizina J."/>
            <person name="Harder J."/>
        </authorList>
    </citation>
    <scope>NUCLEOTIDE SEQUENCE [LARGE SCALE GENOMIC DNA]</scope>
    <source>
        <strain evidence="1 2">SWK21</strain>
    </source>
</reference>
<comment type="caution">
    <text evidence="1">The sequence shown here is derived from an EMBL/GenBank/DDBJ whole genome shotgun (WGS) entry which is preliminary data.</text>
</comment>
<dbReference type="Proteomes" id="UP000225740">
    <property type="component" value="Unassembled WGS sequence"/>
</dbReference>
<dbReference type="AlphaFoldDB" id="A0A2G1W9U9"/>
<accession>A0A2G1W9U9</accession>
<evidence type="ECO:0000313" key="2">
    <source>
        <dbReference type="Proteomes" id="UP000225740"/>
    </source>
</evidence>
<evidence type="ECO:0000313" key="1">
    <source>
        <dbReference type="EMBL" id="PHQ35807.1"/>
    </source>
</evidence>
<protein>
    <recommendedName>
        <fullName evidence="3">AlpA family phage regulatory protein</fullName>
    </recommendedName>
</protein>
<name>A0A2G1W9U9_9BACT</name>
<organism evidence="1 2">
    <name type="scientific">Rhodopirellula bahusiensis</name>
    <dbReference type="NCBI Taxonomy" id="2014065"/>
    <lineage>
        <taxon>Bacteria</taxon>
        <taxon>Pseudomonadati</taxon>
        <taxon>Planctomycetota</taxon>
        <taxon>Planctomycetia</taxon>
        <taxon>Pirellulales</taxon>
        <taxon>Pirellulaceae</taxon>
        <taxon>Rhodopirellula</taxon>
    </lineage>
</organism>
<evidence type="ECO:0008006" key="3">
    <source>
        <dbReference type="Google" id="ProtNLM"/>
    </source>
</evidence>
<keyword evidence="2" id="KW-1185">Reference proteome</keyword>